<dbReference type="Pfam" id="PF01212">
    <property type="entry name" value="Beta_elim_lyase"/>
    <property type="match status" value="1"/>
</dbReference>
<dbReference type="Gene3D" id="3.90.1150.10">
    <property type="entry name" value="Aspartate Aminotransferase, domain 1"/>
    <property type="match status" value="1"/>
</dbReference>
<dbReference type="InterPro" id="IPR015424">
    <property type="entry name" value="PyrdxlP-dep_Trfase"/>
</dbReference>
<dbReference type="AlphaFoldDB" id="A0A846QU89"/>
<dbReference type="RefSeq" id="WP_167942152.1">
    <property type="nucleotide sequence ID" value="NZ_JAATJA010000003.1"/>
</dbReference>
<dbReference type="PANTHER" id="PTHR48097:SF5">
    <property type="entry name" value="LOW SPECIFICITY L-THREONINE ALDOLASE"/>
    <property type="match status" value="1"/>
</dbReference>
<name>A0A846QU89_9BACT</name>
<evidence type="ECO:0000256" key="3">
    <source>
        <dbReference type="ARBA" id="ARBA00022898"/>
    </source>
</evidence>
<dbReference type="CDD" id="cd06502">
    <property type="entry name" value="TA_like"/>
    <property type="match status" value="1"/>
</dbReference>
<evidence type="ECO:0000256" key="1">
    <source>
        <dbReference type="ARBA" id="ARBA00001933"/>
    </source>
</evidence>
<dbReference type="Proteomes" id="UP000580856">
    <property type="component" value="Unassembled WGS sequence"/>
</dbReference>
<sequence length="346" mass="37287">MLGGKTFASDNNSGVHPRVMEALTRANAGHCVAYGDDPITASAQRAFRDTFGPNAHVFFVYNGTGANVSALSAMRRSFHGIICADCAHANVDECGAPECVSGSKLLPVPSVDGRITPEGIAPKLHHLGFQHSSQPRVVTLTQATEFGTVYSLDDIRAIADFAHDHGLLVHMDGARLANAAAALGCSLADISVRAGVDALSFGGTKNGLMFGEAVVLFDSSLVGDFPYVRKQCMQLHSKMRFIAAQFEAYLTDGLWLDNARSANAMARLLADSVRDVPGLELTCPVETNAVFARIPREAVEPLQKRSFFYVWDEETVEVRWMTSFDTTPEDVSAFAADIRDVLGECL</sequence>
<gene>
    <name evidence="5" type="ORF">GGQ74_002759</name>
</gene>
<reference evidence="5 6" key="1">
    <citation type="submission" date="2020-03" db="EMBL/GenBank/DDBJ databases">
        <title>Genomic Encyclopedia of Type Strains, Phase IV (KMG-IV): sequencing the most valuable type-strain genomes for metagenomic binning, comparative biology and taxonomic classification.</title>
        <authorList>
            <person name="Goeker M."/>
        </authorList>
    </citation>
    <scope>NUCLEOTIDE SEQUENCE [LARGE SCALE GENOMIC DNA]</scope>
    <source>
        <strain evidence="5 6">DSM 24233</strain>
    </source>
</reference>
<proteinExistence type="inferred from homology"/>
<dbReference type="Gene3D" id="3.40.640.10">
    <property type="entry name" value="Type I PLP-dependent aspartate aminotransferase-like (Major domain)"/>
    <property type="match status" value="1"/>
</dbReference>
<dbReference type="EC" id="4.1.2.5" evidence="5"/>
<dbReference type="InterPro" id="IPR015421">
    <property type="entry name" value="PyrdxlP-dep_Trfase_major"/>
</dbReference>
<evidence type="ECO:0000313" key="6">
    <source>
        <dbReference type="Proteomes" id="UP000580856"/>
    </source>
</evidence>
<keyword evidence="5" id="KW-0456">Lyase</keyword>
<keyword evidence="3" id="KW-0663">Pyridoxal phosphate</keyword>
<dbReference type="PANTHER" id="PTHR48097">
    <property type="entry name" value="L-THREONINE ALDOLASE-RELATED"/>
    <property type="match status" value="1"/>
</dbReference>
<protein>
    <submittedName>
        <fullName evidence="5">Threonine aldolase</fullName>
        <ecNumber evidence="5">4.1.2.5</ecNumber>
    </submittedName>
</protein>
<evidence type="ECO:0000256" key="2">
    <source>
        <dbReference type="ARBA" id="ARBA00006966"/>
    </source>
</evidence>
<evidence type="ECO:0000313" key="5">
    <source>
        <dbReference type="EMBL" id="NJB69065.1"/>
    </source>
</evidence>
<comment type="similarity">
    <text evidence="2">Belongs to the threonine aldolase family.</text>
</comment>
<dbReference type="InterPro" id="IPR001597">
    <property type="entry name" value="ArAA_b-elim_lyase/Thr_aldolase"/>
</dbReference>
<comment type="caution">
    <text evidence="5">The sequence shown here is derived from an EMBL/GenBank/DDBJ whole genome shotgun (WGS) entry which is preliminary data.</text>
</comment>
<organism evidence="5 6">
    <name type="scientific">Desulfobaculum xiamenense</name>
    <dbReference type="NCBI Taxonomy" id="995050"/>
    <lineage>
        <taxon>Bacteria</taxon>
        <taxon>Pseudomonadati</taxon>
        <taxon>Thermodesulfobacteriota</taxon>
        <taxon>Desulfovibrionia</taxon>
        <taxon>Desulfovibrionales</taxon>
        <taxon>Desulfovibrionaceae</taxon>
        <taxon>Desulfobaculum</taxon>
    </lineage>
</organism>
<dbReference type="InterPro" id="IPR015422">
    <property type="entry name" value="PyrdxlP-dep_Trfase_small"/>
</dbReference>
<dbReference type="EMBL" id="JAATJA010000003">
    <property type="protein sequence ID" value="NJB69065.1"/>
    <property type="molecule type" value="Genomic_DNA"/>
</dbReference>
<accession>A0A846QU89</accession>
<comment type="cofactor">
    <cofactor evidence="1">
        <name>pyridoxal 5'-phosphate</name>
        <dbReference type="ChEBI" id="CHEBI:597326"/>
    </cofactor>
</comment>
<evidence type="ECO:0000259" key="4">
    <source>
        <dbReference type="Pfam" id="PF01212"/>
    </source>
</evidence>
<dbReference type="GO" id="GO:0004793">
    <property type="term" value="F:threonine aldolase activity"/>
    <property type="evidence" value="ECO:0007669"/>
    <property type="project" value="UniProtKB-EC"/>
</dbReference>
<keyword evidence="6" id="KW-1185">Reference proteome</keyword>
<dbReference type="GO" id="GO:0006520">
    <property type="term" value="P:amino acid metabolic process"/>
    <property type="evidence" value="ECO:0007669"/>
    <property type="project" value="InterPro"/>
</dbReference>
<dbReference type="SUPFAM" id="SSF53383">
    <property type="entry name" value="PLP-dependent transferases"/>
    <property type="match status" value="1"/>
</dbReference>
<feature type="domain" description="Aromatic amino acid beta-eliminating lyase/threonine aldolase" evidence="4">
    <location>
        <begin position="7"/>
        <end position="293"/>
    </location>
</feature>